<protein>
    <recommendedName>
        <fullName evidence="4">DUF3618 domain-containing protein</fullName>
    </recommendedName>
</protein>
<feature type="compositionally biased region" description="Low complexity" evidence="1">
    <location>
        <begin position="223"/>
        <end position="248"/>
    </location>
</feature>
<feature type="compositionally biased region" description="Basic and acidic residues" evidence="1">
    <location>
        <begin position="48"/>
        <end position="60"/>
    </location>
</feature>
<accession>A0ABW1JGA2</accession>
<evidence type="ECO:0000313" key="2">
    <source>
        <dbReference type="EMBL" id="MFC6008396.1"/>
    </source>
</evidence>
<gene>
    <name evidence="2" type="ORF">ACFQDO_14760</name>
</gene>
<evidence type="ECO:0000256" key="1">
    <source>
        <dbReference type="SAM" id="MobiDB-lite"/>
    </source>
</evidence>
<sequence length="248" mass="24957">MTESPRYDPAPTDGAVPPPSTFPYANGFADGSTSPSTDGTTNGSSTDVAKDKAADVKDSATEATATVAGTVKDQTGQVVGEAKSQARDLLSQGRAELTDQASTQQQRAAGSLHALSTQLHDMSASASQPGLAQDLTGQVADHAASIASWLEDREPGAVLDEVRDYARRRPGTFLALCAGAGVLAGRLARGVQADASAEPVEDPSSADGKGTSELPGTAPSPDGPLATPAATAAADDWAAHDVAPAGHL</sequence>
<organism evidence="2 3">
    <name type="scientific">Angustibacter luteus</name>
    <dbReference type="NCBI Taxonomy" id="658456"/>
    <lineage>
        <taxon>Bacteria</taxon>
        <taxon>Bacillati</taxon>
        <taxon>Actinomycetota</taxon>
        <taxon>Actinomycetes</taxon>
        <taxon>Kineosporiales</taxon>
        <taxon>Kineosporiaceae</taxon>
    </lineage>
</organism>
<feature type="compositionally biased region" description="Low complexity" evidence="1">
    <location>
        <begin position="30"/>
        <end position="47"/>
    </location>
</feature>
<name>A0ABW1JGA2_9ACTN</name>
<comment type="caution">
    <text evidence="2">The sequence shown here is derived from an EMBL/GenBank/DDBJ whole genome shotgun (WGS) entry which is preliminary data.</text>
</comment>
<feature type="region of interest" description="Disordered" evidence="1">
    <location>
        <begin position="193"/>
        <end position="248"/>
    </location>
</feature>
<evidence type="ECO:0000313" key="3">
    <source>
        <dbReference type="Proteomes" id="UP001596189"/>
    </source>
</evidence>
<proteinExistence type="predicted"/>
<dbReference type="RefSeq" id="WP_345714908.1">
    <property type="nucleotide sequence ID" value="NZ_BAABFP010000002.1"/>
</dbReference>
<dbReference type="EMBL" id="JBHSRD010000004">
    <property type="protein sequence ID" value="MFC6008396.1"/>
    <property type="molecule type" value="Genomic_DNA"/>
</dbReference>
<feature type="compositionally biased region" description="Low complexity" evidence="1">
    <location>
        <begin position="61"/>
        <end position="71"/>
    </location>
</feature>
<keyword evidence="3" id="KW-1185">Reference proteome</keyword>
<dbReference type="Proteomes" id="UP001596189">
    <property type="component" value="Unassembled WGS sequence"/>
</dbReference>
<feature type="region of interest" description="Disordered" evidence="1">
    <location>
        <begin position="1"/>
        <end position="113"/>
    </location>
</feature>
<evidence type="ECO:0008006" key="4">
    <source>
        <dbReference type="Google" id="ProtNLM"/>
    </source>
</evidence>
<reference evidence="3" key="1">
    <citation type="journal article" date="2019" name="Int. J. Syst. Evol. Microbiol.">
        <title>The Global Catalogue of Microorganisms (GCM) 10K type strain sequencing project: providing services to taxonomists for standard genome sequencing and annotation.</title>
        <authorList>
            <consortium name="The Broad Institute Genomics Platform"/>
            <consortium name="The Broad Institute Genome Sequencing Center for Infectious Disease"/>
            <person name="Wu L."/>
            <person name="Ma J."/>
        </authorList>
    </citation>
    <scope>NUCLEOTIDE SEQUENCE [LARGE SCALE GENOMIC DNA]</scope>
    <source>
        <strain evidence="3">KACC 14249</strain>
    </source>
</reference>
<feature type="compositionally biased region" description="Polar residues" evidence="1">
    <location>
        <begin position="99"/>
        <end position="113"/>
    </location>
</feature>